<dbReference type="Proteomes" id="UP000037755">
    <property type="component" value="Unassembled WGS sequence"/>
</dbReference>
<organism evidence="1 2">
    <name type="scientific">Flavobacterium akiainvivens</name>
    <dbReference type="NCBI Taxonomy" id="1202724"/>
    <lineage>
        <taxon>Bacteria</taxon>
        <taxon>Pseudomonadati</taxon>
        <taxon>Bacteroidota</taxon>
        <taxon>Flavobacteriia</taxon>
        <taxon>Flavobacteriales</taxon>
        <taxon>Flavobacteriaceae</taxon>
        <taxon>Flavobacterium</taxon>
    </lineage>
</organism>
<gene>
    <name evidence="1" type="ORF">AM493_12400</name>
</gene>
<evidence type="ECO:0000313" key="1">
    <source>
        <dbReference type="EMBL" id="KOS06740.1"/>
    </source>
</evidence>
<keyword evidence="2" id="KW-1185">Reference proteome</keyword>
<proteinExistence type="predicted"/>
<comment type="caution">
    <text evidence="1">The sequence shown here is derived from an EMBL/GenBank/DDBJ whole genome shotgun (WGS) entry which is preliminary data.</text>
</comment>
<reference evidence="1 2" key="1">
    <citation type="submission" date="2015-08" db="EMBL/GenBank/DDBJ databases">
        <title>Whole genome sequence of Flavobacterium akiainvivens IK-1T, from decaying Wikstroemia oahuensis, an endemic Hawaiian shrub.</title>
        <authorList>
            <person name="Wan X."/>
            <person name="Hou S."/>
            <person name="Saito J."/>
            <person name="Donachie S."/>
        </authorList>
    </citation>
    <scope>NUCLEOTIDE SEQUENCE [LARGE SCALE GENOMIC DNA]</scope>
    <source>
        <strain evidence="1 2">IK-1</strain>
    </source>
</reference>
<dbReference type="EMBL" id="LIYD01000005">
    <property type="protein sequence ID" value="KOS06740.1"/>
    <property type="molecule type" value="Genomic_DNA"/>
</dbReference>
<dbReference type="AlphaFoldDB" id="A0A0M9VII7"/>
<protein>
    <submittedName>
        <fullName evidence="1">Uncharacterized protein</fullName>
    </submittedName>
</protein>
<name>A0A0M9VII7_9FLAO</name>
<evidence type="ECO:0000313" key="2">
    <source>
        <dbReference type="Proteomes" id="UP000037755"/>
    </source>
</evidence>
<dbReference type="STRING" id="1202724.AM493_12400"/>
<dbReference type="PATRIC" id="fig|1202724.3.peg.2568"/>
<accession>A0A0M9VII7</accession>
<sequence>MLEILFLNTKKMKKIIVTSLFILIISACIKCSDKPVDFEKVTETIITRRLLSSATDSFEPNLGNHDKIGITDTVTMKKIVKPNVSVYIYSNQKRIDSLIRYKDSLYIFNNSKLHFFKKKTYHEKGTIIEISKFQYVPIDPMAQIADLYINDSLGIIIYQAKSQWGAFREYDLRYSDLHKKMILDSAFFRFETTFQN</sequence>